<name>A0A4R6ZEL8_9LIST</name>
<comment type="caution">
    <text evidence="5">The sequence shown here is derived from an EMBL/GenBank/DDBJ whole genome shotgun (WGS) entry which is preliminary data.</text>
</comment>
<dbReference type="Proteomes" id="UP000295558">
    <property type="component" value="Unassembled WGS sequence"/>
</dbReference>
<gene>
    <name evidence="5" type="ORF">DFP96_1202</name>
</gene>
<dbReference type="InterPro" id="IPR013199">
    <property type="entry name" value="HTH_Mga_DNA-bd_dom"/>
</dbReference>
<dbReference type="Gene3D" id="1.10.10.10">
    <property type="entry name" value="Winged helix-like DNA-binding domain superfamily/Winged helix DNA-binding domain"/>
    <property type="match status" value="1"/>
</dbReference>
<keyword evidence="1" id="KW-0805">Transcription regulation</keyword>
<dbReference type="PANTHER" id="PTHR30185">
    <property type="entry name" value="CRYPTIC BETA-GLUCOSIDE BGL OPERON ANTITERMINATOR"/>
    <property type="match status" value="1"/>
</dbReference>
<dbReference type="PANTHER" id="PTHR30185:SF18">
    <property type="entry name" value="TRANSCRIPTIONAL REGULATOR MTLR"/>
    <property type="match status" value="1"/>
</dbReference>
<dbReference type="InterPro" id="IPR036388">
    <property type="entry name" value="WH-like_DNA-bd_sf"/>
</dbReference>
<dbReference type="SUPFAM" id="SSF46785">
    <property type="entry name" value="Winged helix' DNA-binding domain"/>
    <property type="match status" value="1"/>
</dbReference>
<evidence type="ECO:0000259" key="3">
    <source>
        <dbReference type="Pfam" id="PF05043"/>
    </source>
</evidence>
<dbReference type="InterPro" id="IPR007737">
    <property type="entry name" value="Mga_HTH"/>
</dbReference>
<dbReference type="Pfam" id="PF08280">
    <property type="entry name" value="HTH_Mga"/>
    <property type="match status" value="1"/>
</dbReference>
<evidence type="ECO:0000313" key="6">
    <source>
        <dbReference type="Proteomes" id="UP000295558"/>
    </source>
</evidence>
<evidence type="ECO:0000256" key="1">
    <source>
        <dbReference type="ARBA" id="ARBA00023015"/>
    </source>
</evidence>
<dbReference type="InterPro" id="IPR036390">
    <property type="entry name" value="WH_DNA-bd_sf"/>
</dbReference>
<feature type="domain" description="Mga helix-turn-helix" evidence="3">
    <location>
        <begin position="81"/>
        <end position="161"/>
    </location>
</feature>
<proteinExistence type="predicted"/>
<keyword evidence="6" id="KW-1185">Reference proteome</keyword>
<dbReference type="InterPro" id="IPR050661">
    <property type="entry name" value="BglG_antiterminators"/>
</dbReference>
<dbReference type="AlphaFoldDB" id="A0A4R6ZEL8"/>
<dbReference type="Pfam" id="PF05043">
    <property type="entry name" value="Mga"/>
    <property type="match status" value="1"/>
</dbReference>
<evidence type="ECO:0000313" key="5">
    <source>
        <dbReference type="EMBL" id="TDR50558.1"/>
    </source>
</evidence>
<dbReference type="RefSeq" id="WP_166666137.1">
    <property type="nucleotide sequence ID" value="NZ_JAASUO010000028.1"/>
</dbReference>
<evidence type="ECO:0000256" key="2">
    <source>
        <dbReference type="ARBA" id="ARBA00023163"/>
    </source>
</evidence>
<feature type="domain" description="M protein trans-acting positive regulator (MGA) HTH" evidence="4">
    <location>
        <begin position="12"/>
        <end position="65"/>
    </location>
</feature>
<organism evidence="5 6">
    <name type="scientific">Listeria rocourtiae</name>
    <dbReference type="NCBI Taxonomy" id="647910"/>
    <lineage>
        <taxon>Bacteria</taxon>
        <taxon>Bacillati</taxon>
        <taxon>Bacillota</taxon>
        <taxon>Bacilli</taxon>
        <taxon>Bacillales</taxon>
        <taxon>Listeriaceae</taxon>
        <taxon>Listeria</taxon>
    </lineage>
</organism>
<protein>
    <submittedName>
        <fullName evidence="5">M protein trans-acting positive regulator (MGA)</fullName>
    </submittedName>
</protein>
<keyword evidence="2" id="KW-0804">Transcription</keyword>
<evidence type="ECO:0000259" key="4">
    <source>
        <dbReference type="Pfam" id="PF08280"/>
    </source>
</evidence>
<reference evidence="5 6" key="1">
    <citation type="submission" date="2019-03" db="EMBL/GenBank/DDBJ databases">
        <title>Genomic Encyclopedia of Type Strains, Phase III (KMG-III): the genomes of soil and plant-associated and newly described type strains.</title>
        <authorList>
            <person name="Whitman W."/>
        </authorList>
    </citation>
    <scope>NUCLEOTIDE SEQUENCE [LARGE SCALE GENOMIC DNA]</scope>
    <source>
        <strain evidence="5 6">CECT 7972</strain>
    </source>
</reference>
<sequence>MNHFFSQLVADKKIKRQIKLLTAIYEANYPITLDEIAEEFGTSKRTLFRDMKDLEYILPEDNIVEFSSVSGYTINNMHLIEDLVVQIAEQSPLYTIVNNVYDEIFLTIDEWADELFLSTSTLYRYLGYLKKILKDFKLDLTLTPVAIVGDEVNIRHFYFHFLYNTNDISSINRPTEQDRDIFHRWYSTFTGKMDHKREVQHRSALYWIMVIRKRLEQGHTLVLEARLKESVRQLSTHKFMPESGQSYFPGIEEQYMTEDEFMYGSLLSLDNYVYEEGKTVDIKGLIDKENLEVINRFLVDAFKQLGKELPEPEIFSLYAVYLRNIYFLTQLTPLFQRNSTEVNRLIKHRHPAMYSKWLEILTNATIKKKFGLKYVEDIAVNFAMFTYFSHQGRAQRKKHVLFAFDGKHSYLNYLNVLVSSFVSSNVEITFLVNQHITNKVAKELGVDIVIYNYKEDGERLDCIKYRTERMPTDQDWEKINNLIFDME</sequence>
<accession>A0A4R6ZEL8</accession>
<dbReference type="EMBL" id="SNZK01000020">
    <property type="protein sequence ID" value="TDR50558.1"/>
    <property type="molecule type" value="Genomic_DNA"/>
</dbReference>